<feature type="region of interest" description="Disordered" evidence="5">
    <location>
        <begin position="82"/>
        <end position="104"/>
    </location>
</feature>
<dbReference type="GO" id="GO:0005794">
    <property type="term" value="C:Golgi apparatus"/>
    <property type="evidence" value="ECO:0007669"/>
    <property type="project" value="TreeGrafter"/>
</dbReference>
<reference evidence="6 7" key="1">
    <citation type="submission" date="2016-05" db="EMBL/GenBank/DDBJ databases">
        <title>Comparative genomics of biotechnologically important yeasts.</title>
        <authorList>
            <consortium name="DOE Joint Genome Institute"/>
            <person name="Riley R."/>
            <person name="Haridas S."/>
            <person name="Wolfe K.H."/>
            <person name="Lopes M.R."/>
            <person name="Hittinger C.T."/>
            <person name="Goker M."/>
            <person name="Salamov A."/>
            <person name="Wisecaver J."/>
            <person name="Long T.M."/>
            <person name="Aerts A.L."/>
            <person name="Barry K."/>
            <person name="Choi C."/>
            <person name="Clum A."/>
            <person name="Coughlan A.Y."/>
            <person name="Deshpande S."/>
            <person name="Douglass A.P."/>
            <person name="Hanson S.J."/>
            <person name="Klenk H.-P."/>
            <person name="LaButti K."/>
            <person name="Lapidus A."/>
            <person name="Lindquist E."/>
            <person name="Lipzen A."/>
            <person name="Meier-kolthoff J.P."/>
            <person name="Ohm R.A."/>
            <person name="Otillar R.P."/>
            <person name="Pangilinan J."/>
            <person name="Peng Y."/>
            <person name="Rokas A."/>
            <person name="Rosa C.A."/>
            <person name="Scheuner C."/>
            <person name="Sibirny A.A."/>
            <person name="Slot J.C."/>
            <person name="Stielow J.B."/>
            <person name="Sun H."/>
            <person name="Kurtzman C.P."/>
            <person name="Blackwell M."/>
            <person name="Grigoriev I.V."/>
            <person name="Jeffries T.W."/>
        </authorList>
    </citation>
    <scope>NUCLEOTIDE SEQUENCE [LARGE SCALE GENOMIC DNA]</scope>
    <source>
        <strain evidence="6 7">NRRL YB-4993</strain>
    </source>
</reference>
<keyword evidence="4" id="KW-0547">Nucleotide-binding</keyword>
<dbReference type="GO" id="GO:0046036">
    <property type="term" value="P:CTP metabolic process"/>
    <property type="evidence" value="ECO:0007669"/>
    <property type="project" value="TreeGrafter"/>
</dbReference>
<keyword evidence="7" id="KW-1185">Reference proteome</keyword>
<dbReference type="GO" id="GO:0006256">
    <property type="term" value="P:UDP catabolic process"/>
    <property type="evidence" value="ECO:0007669"/>
    <property type="project" value="TreeGrafter"/>
</dbReference>
<evidence type="ECO:0000256" key="5">
    <source>
        <dbReference type="SAM" id="MobiDB-lite"/>
    </source>
</evidence>
<evidence type="ECO:0000256" key="2">
    <source>
        <dbReference type="ARBA" id="ARBA00022801"/>
    </source>
</evidence>
<gene>
    <name evidence="6" type="ORF">METBIDRAFT_79649</name>
</gene>
<dbReference type="PANTHER" id="PTHR11782">
    <property type="entry name" value="ADENOSINE/GUANOSINE DIPHOSPHATASE"/>
    <property type="match status" value="1"/>
</dbReference>
<dbReference type="GO" id="GO:0017111">
    <property type="term" value="F:ribonucleoside triphosphate phosphatase activity"/>
    <property type="evidence" value="ECO:0007669"/>
    <property type="project" value="TreeGrafter"/>
</dbReference>
<dbReference type="GO" id="GO:0016020">
    <property type="term" value="C:membrane"/>
    <property type="evidence" value="ECO:0007669"/>
    <property type="project" value="TreeGrafter"/>
</dbReference>
<sequence>MSPKLKRKSKAHRKISPGPILSPEGIPYDYIVVIDAGSHGSRVHVYNWLNPHHALNAGTNIGGAARVNLVRRLFADEGERSRLLTDEDSDSESDTERENDNKRKTVRFPFVHKGKKWHRSIKPGLSSFNQSPQKVGKHHLNYLLNLAGSVVPKSEHYRTPIFVHATAGMRLLPPNEQEPILENVCQYLIQSSDFFMPDCKSHVNIVDGNIEGLYGWLSINSLVGSFDWPEEHQHGKDHTTYGLLDMGGASTQVVFQPNKTEIEEHNNNLYKVSLYTLPQLQNVTEPVDAISNNQYAPPELTESSVYSDSFLGFGMFQAHHRYLKLLLEDFRKENDFPEDAYRFRTPISDPCLPKGYTFTGLIDDHYIDFTGRSDFQECMNSIFPVLANNTYTLGKSKYSGNCQQLGEESKVSSCLLSDMIPSFDFDINHFIGVSGYWDIVNSLLTSQSLLNEDSQTEKYDYSVIYKKTQQICYSPLTDLLEMNSIRDPKAKIKEEDLAELCFKASWILNFLHVGLGFPRFGINEIPNKNDKFKSLQLMDKLGGSSFSWTLGRAILYANDEYTQAFNNYSKRLDSLAVELPRPGYVFTAAEGTFIYGAEAEHVSKRPMYSEAPADAKYPQYDYETYNKEPHELKWTVQPHRIYGLGRLLLRERLASKYGSAKAKIARLFGRGQNTYGRLNDTEPIEMTLVQAQNLGNRDVFRIEEEMT</sequence>
<accession>A0A1A0H6W5</accession>
<evidence type="ECO:0000256" key="1">
    <source>
        <dbReference type="ARBA" id="ARBA00009283"/>
    </source>
</evidence>
<dbReference type="AlphaFoldDB" id="A0A1A0H6W5"/>
<evidence type="ECO:0000313" key="6">
    <source>
        <dbReference type="EMBL" id="OBA19652.1"/>
    </source>
</evidence>
<feature type="binding site" evidence="4">
    <location>
        <begin position="248"/>
        <end position="252"/>
    </location>
    <ligand>
        <name>ATP</name>
        <dbReference type="ChEBI" id="CHEBI:30616"/>
    </ligand>
</feature>
<dbReference type="Proteomes" id="UP000092555">
    <property type="component" value="Unassembled WGS sequence"/>
</dbReference>
<proteinExistence type="inferred from homology"/>
<dbReference type="Gene3D" id="3.30.420.150">
    <property type="entry name" value="Exopolyphosphatase. Domain 2"/>
    <property type="match status" value="1"/>
</dbReference>
<dbReference type="InterPro" id="IPR000407">
    <property type="entry name" value="GDA1_CD39_NTPase"/>
</dbReference>
<dbReference type="PANTHER" id="PTHR11782:SF121">
    <property type="entry name" value="NUCLEOSIDE-DIPHOSPHATASE MIG-23"/>
    <property type="match status" value="1"/>
</dbReference>
<keyword evidence="4" id="KW-0067">ATP-binding</keyword>
<dbReference type="RefSeq" id="XP_018710180.1">
    <property type="nucleotide sequence ID" value="XM_018859105.1"/>
</dbReference>
<dbReference type="GO" id="GO:0005524">
    <property type="term" value="F:ATP binding"/>
    <property type="evidence" value="ECO:0007669"/>
    <property type="project" value="UniProtKB-KW"/>
</dbReference>
<comment type="similarity">
    <text evidence="1">Belongs to the GDA1/CD39 NTPase family.</text>
</comment>
<dbReference type="GO" id="GO:0045134">
    <property type="term" value="F:UDP phosphatase activity"/>
    <property type="evidence" value="ECO:0007669"/>
    <property type="project" value="TreeGrafter"/>
</dbReference>
<dbReference type="GO" id="GO:0004382">
    <property type="term" value="F:GDP phosphatase activity"/>
    <property type="evidence" value="ECO:0007669"/>
    <property type="project" value="TreeGrafter"/>
</dbReference>
<feature type="compositionally biased region" description="Basic and acidic residues" evidence="5">
    <location>
        <begin position="94"/>
        <end position="103"/>
    </location>
</feature>
<evidence type="ECO:0000313" key="7">
    <source>
        <dbReference type="Proteomes" id="UP000092555"/>
    </source>
</evidence>
<name>A0A1A0H6W5_9ASCO</name>
<evidence type="ECO:0000256" key="4">
    <source>
        <dbReference type="PIRSR" id="PIRSR600407-2"/>
    </source>
</evidence>
<dbReference type="Pfam" id="PF01150">
    <property type="entry name" value="GDA1_CD39"/>
    <property type="match status" value="1"/>
</dbReference>
<protein>
    <recommendedName>
        <fullName evidence="8">Nucleoside phosphatase GDA1/CD39</fullName>
    </recommendedName>
</protein>
<dbReference type="OrthoDB" id="6372431at2759"/>
<dbReference type="STRING" id="869754.A0A1A0H6W5"/>
<dbReference type="GeneID" id="30032081"/>
<keyword evidence="2" id="KW-0378">Hydrolase</keyword>
<evidence type="ECO:0008006" key="8">
    <source>
        <dbReference type="Google" id="ProtNLM"/>
    </source>
</evidence>
<evidence type="ECO:0000256" key="3">
    <source>
        <dbReference type="PIRSR" id="PIRSR600407-1"/>
    </source>
</evidence>
<organism evidence="6 7">
    <name type="scientific">Metschnikowia bicuspidata var. bicuspidata NRRL YB-4993</name>
    <dbReference type="NCBI Taxonomy" id="869754"/>
    <lineage>
        <taxon>Eukaryota</taxon>
        <taxon>Fungi</taxon>
        <taxon>Dikarya</taxon>
        <taxon>Ascomycota</taxon>
        <taxon>Saccharomycotina</taxon>
        <taxon>Pichiomycetes</taxon>
        <taxon>Metschnikowiaceae</taxon>
        <taxon>Metschnikowia</taxon>
    </lineage>
</organism>
<comment type="caution">
    <text evidence="6">The sequence shown here is derived from an EMBL/GenBank/DDBJ whole genome shotgun (WGS) entry which is preliminary data.</text>
</comment>
<dbReference type="EMBL" id="LXTC01000006">
    <property type="protein sequence ID" value="OBA19652.1"/>
    <property type="molecule type" value="Genomic_DNA"/>
</dbReference>
<feature type="active site" description="Proton acceptor" evidence="3">
    <location>
        <position position="211"/>
    </location>
</feature>
<dbReference type="Gene3D" id="3.30.420.40">
    <property type="match status" value="1"/>
</dbReference>